<reference evidence="3 4" key="1">
    <citation type="submission" date="2019-10" db="EMBL/GenBank/DDBJ databases">
        <title>Assembly and Annotation for the nematode Trichostrongylus colubriformis.</title>
        <authorList>
            <person name="Martin J."/>
        </authorList>
    </citation>
    <scope>NUCLEOTIDE SEQUENCE [LARGE SCALE GENOMIC DNA]</scope>
    <source>
        <strain evidence="3">G859</strain>
        <tissue evidence="3">Whole worm</tissue>
    </source>
</reference>
<dbReference type="PANTHER" id="PTHR23030">
    <property type="entry name" value="PCD6 INTERACTING PROTEIN-RELATED"/>
    <property type="match status" value="1"/>
</dbReference>
<evidence type="ECO:0000313" key="4">
    <source>
        <dbReference type="Proteomes" id="UP001331761"/>
    </source>
</evidence>
<feature type="region of interest" description="Disordered" evidence="1">
    <location>
        <begin position="455"/>
        <end position="480"/>
    </location>
</feature>
<keyword evidence="4" id="KW-1185">Reference proteome</keyword>
<evidence type="ECO:0000259" key="2">
    <source>
        <dbReference type="PROSITE" id="PS51180"/>
    </source>
</evidence>
<dbReference type="InterPro" id="IPR038499">
    <property type="entry name" value="BRO1_sf"/>
</dbReference>
<dbReference type="GO" id="GO:0043328">
    <property type="term" value="P:protein transport to vacuole involved in ubiquitin-dependent protein catabolic process via the multivesicular body sorting pathway"/>
    <property type="evidence" value="ECO:0007669"/>
    <property type="project" value="TreeGrafter"/>
</dbReference>
<protein>
    <submittedName>
        <fullName evidence="3">BRO1 domain-containing protein</fullName>
    </submittedName>
</protein>
<feature type="compositionally biased region" description="Low complexity" evidence="1">
    <location>
        <begin position="545"/>
        <end position="559"/>
    </location>
</feature>
<comment type="caution">
    <text evidence="3">The sequence shown here is derived from an EMBL/GenBank/DDBJ whole genome shotgun (WGS) entry which is preliminary data.</text>
</comment>
<dbReference type="AlphaFoldDB" id="A0AAN8IN49"/>
<organism evidence="3 4">
    <name type="scientific">Trichostrongylus colubriformis</name>
    <name type="common">Black scour worm</name>
    <dbReference type="NCBI Taxonomy" id="6319"/>
    <lineage>
        <taxon>Eukaryota</taxon>
        <taxon>Metazoa</taxon>
        <taxon>Ecdysozoa</taxon>
        <taxon>Nematoda</taxon>
        <taxon>Chromadorea</taxon>
        <taxon>Rhabditida</taxon>
        <taxon>Rhabditina</taxon>
        <taxon>Rhabditomorpha</taxon>
        <taxon>Strongyloidea</taxon>
        <taxon>Trichostrongylidae</taxon>
        <taxon>Trichostrongylus</taxon>
    </lineage>
</organism>
<dbReference type="EMBL" id="WIXE01008175">
    <property type="protein sequence ID" value="KAK5979621.1"/>
    <property type="molecule type" value="Genomic_DNA"/>
</dbReference>
<feature type="compositionally biased region" description="Polar residues" evidence="1">
    <location>
        <begin position="458"/>
        <end position="474"/>
    </location>
</feature>
<gene>
    <name evidence="3" type="ORF">GCK32_011139</name>
</gene>
<feature type="domain" description="BRO1" evidence="2">
    <location>
        <begin position="1"/>
        <end position="226"/>
    </location>
</feature>
<dbReference type="Pfam" id="PF03097">
    <property type="entry name" value="BRO1"/>
    <property type="match status" value="1"/>
</dbReference>
<name>A0AAN8IN49_TRICO</name>
<dbReference type="Gene3D" id="1.20.140.50">
    <property type="entry name" value="alix/aip1 like domains"/>
    <property type="match status" value="1"/>
</dbReference>
<dbReference type="GO" id="GO:0005768">
    <property type="term" value="C:endosome"/>
    <property type="evidence" value="ECO:0007669"/>
    <property type="project" value="UniProtKB-SubCell"/>
</dbReference>
<dbReference type="SMART" id="SM01041">
    <property type="entry name" value="BRO1"/>
    <property type="match status" value="1"/>
</dbReference>
<dbReference type="Proteomes" id="UP001331761">
    <property type="component" value="Unassembled WGS sequence"/>
</dbReference>
<dbReference type="Pfam" id="PF13949">
    <property type="entry name" value="ALIX_LYPXL_bnd"/>
    <property type="match status" value="2"/>
</dbReference>
<proteinExistence type="predicted"/>
<feature type="region of interest" description="Disordered" evidence="1">
    <location>
        <begin position="537"/>
        <end position="559"/>
    </location>
</feature>
<evidence type="ECO:0000256" key="1">
    <source>
        <dbReference type="SAM" id="MobiDB-lite"/>
    </source>
</evidence>
<dbReference type="InterPro" id="IPR004328">
    <property type="entry name" value="BRO1_dom"/>
</dbReference>
<accession>A0AAN8IN49</accession>
<evidence type="ECO:0000313" key="3">
    <source>
        <dbReference type="EMBL" id="KAK5979621.1"/>
    </source>
</evidence>
<dbReference type="PANTHER" id="PTHR23030:SF39">
    <property type="entry name" value="PROGRAMMED CELL DEATH 6-INTERACTING PROTEIN"/>
    <property type="match status" value="1"/>
</dbReference>
<dbReference type="InterPro" id="IPR025304">
    <property type="entry name" value="ALIX_V_dom"/>
</dbReference>
<sequence>MQLSMPKGYTTDLVPSTLTTLSSIMLAQAQESFYRKAYAEKMNPSALVKIAAQTGDFYSEASKLMDVSKGYWKKDWLNVISGKAFGFQAIAELHQAQVHWERHEVGERLSRLKHAFELVEKMKRRLQPACLREQISEIENAHKSATSDNRLIYHERIPDYFTLPALPRATLAKPTAVEKHLYPGFKDIFAAVVPETTVVAMKKFEQMKTERLQKLKDRLSEQTELMDGIVASLNVPDVVPDDVKRKSTEVKSTGGVVNMRKKLNELMTSNKRNSDILVDIDRVLVDENRSDADLRHQLRSERIRITSDEVVGPFVQEISKHLGDLKKAAEVDKALHNLFNSNEKAIDILSKEENCLPVEEMVNSSIKKQEYLLCDIENWSTRFSNEGNSQSTSQRQQMLRSLQLGYDAFKEIHRKLDEKIKAYSNQTAALRRLQVKVNDFAFARQTEKEELLRGRQILDSSRQGGKSTQSQALNPVTAPPHPIPTFLQGAAYSNGMTPNTPFPAQPQYAYPQYPYYGAAQPNVQPLYNYNMPPTANIPQNPPYPTVNYPTNPTTSWRPH</sequence>
<dbReference type="PROSITE" id="PS51180">
    <property type="entry name" value="BRO1"/>
    <property type="match status" value="1"/>
</dbReference>
<dbReference type="Gene3D" id="1.25.40.280">
    <property type="entry name" value="alix/aip1 like domains"/>
    <property type="match status" value="1"/>
</dbReference>